<dbReference type="EMBL" id="KT754167">
    <property type="protein sequence ID" value="AMQ12339.1"/>
    <property type="molecule type" value="Genomic_DNA"/>
</dbReference>
<name>A0A142CP44_SHIDY</name>
<keyword evidence="2" id="KW-0614">Plasmid</keyword>
<dbReference type="EMBL" id="KT754166">
    <property type="protein sequence ID" value="AMQ12188.1"/>
    <property type="molecule type" value="Genomic_DNA"/>
</dbReference>
<geneLocation type="plasmid" evidence="2">
    <name>p69-3818</name>
</geneLocation>
<organism evidence="2">
    <name type="scientific">Shigella dysenteriae 1</name>
    <dbReference type="NCBI Taxonomy" id="984897"/>
    <lineage>
        <taxon>Bacteria</taxon>
        <taxon>Pseudomonadati</taxon>
        <taxon>Pseudomonadota</taxon>
        <taxon>Gammaproteobacteria</taxon>
        <taxon>Enterobacterales</taxon>
        <taxon>Enterobacteriaceae</taxon>
        <taxon>Shigella</taxon>
    </lineage>
</organism>
<evidence type="ECO:0000313" key="2">
    <source>
        <dbReference type="EMBL" id="AMQ12339.1"/>
    </source>
</evidence>
<sequence>MMTLAGKNLRLFQPVPGKSKRMSPQAPLYPAMRGMALWVFSYVASASCAGCAVPPS</sequence>
<evidence type="ECO:0000313" key="1">
    <source>
        <dbReference type="EMBL" id="AMQ12188.1"/>
    </source>
</evidence>
<proteinExistence type="predicted"/>
<accession>A0A142CP44</accession>
<dbReference type="AlphaFoldDB" id="A0A142CP44"/>
<reference evidence="2" key="1">
    <citation type="journal article" date="2016" name="Nat. Microbiol.">
        <title>Global phylogeography and evolutionary history of Shigella dysenteriae type 1.</title>
        <authorList>
            <person name="Njamkepo E."/>
            <person name="Fawal N."/>
            <person name="Tran-Dien A."/>
            <person name="Hawkey J."/>
            <person name="Strockbine N."/>
            <person name="Jenkins C."/>
            <person name="Talukder K.A."/>
            <person name="Bercion R."/>
            <person name="Kuleshov K."/>
            <person name="Kolinska R."/>
            <person name="Russell J.E."/>
            <person name="Kaftyreva L."/>
            <person name="Accou-Demartin M."/>
            <person name="Karas A."/>
            <person name="Vandenberg O."/>
            <person name="Mather A.E."/>
            <person name="Mason C.J."/>
            <person name="Page A.J."/>
            <person name="Ramamurthy T."/>
            <person name="Bizet C."/>
            <person name="Gamian A."/>
            <person name="Carle I."/>
            <person name="Sow A.G."/>
            <person name="Bouchier C."/>
            <person name="Wester A.L."/>
            <person name="Lejay-Collin M."/>
            <person name="Fonkoua M.C."/>
            <person name="Hello S.L."/>
            <person name="Blaser M.J."/>
            <person name="Jernberg C."/>
            <person name="Ruckly C."/>
            <person name="Merens A."/>
            <person name="Page A.L."/>
            <person name="Aslett M."/>
            <person name="Roggentin P."/>
            <person name="Fruth A."/>
            <person name="Denamur E."/>
            <person name="Venkatesan M."/>
            <person name="Bercovier H."/>
            <person name="Bodhidatta L."/>
            <person name="Chiou C.S."/>
            <person name="Clermont D."/>
            <person name="Colonna B."/>
            <person name="Egorova S."/>
            <person name="Pazhani G.P."/>
            <person name="Ezernitchi A.V."/>
            <person name="Guigon G."/>
            <person name="Harris S.R."/>
            <person name="Izumiya H."/>
            <person name="Korzeniowska-Kowal A."/>
            <person name="Lutynska A."/>
            <person name="Gouali M."/>
            <person name="Grimont F."/>
            <person name="Langendorf C."/>
            <person name="Marejkova M."/>
            <person name="Peterson L.A."/>
            <person name="Perez-Perez G."/>
            <person name="Ngandjio A."/>
            <person name="Podkolzin A."/>
            <person name="Souche E."/>
            <person name="Makarova M."/>
            <person name="Shipulin G.A."/>
            <person name="Ye C."/>
            <person name="Zemlickova H."/>
            <person name="Herpay M."/>
            <person name="Grimont P.A."/>
            <person name="Parkhill J."/>
            <person name="Sansonetti P."/>
            <person name="Holt K.E."/>
            <person name="Brisse S."/>
            <person name="Thomson N.R."/>
            <person name="Weill F.X."/>
        </authorList>
    </citation>
    <scope>NUCLEOTIDE SEQUENCE</scope>
    <source>
        <strain evidence="2">69-3818</strain>
        <strain evidence="1">92-9000</strain>
        <plasmid evidence="2">p69-3818</plasmid>
        <plasmid evidence="1">p92-9000</plasmid>
    </source>
</reference>
<protein>
    <submittedName>
        <fullName evidence="2">Uncharacterized protein</fullName>
    </submittedName>
</protein>
<geneLocation type="plasmid" evidence="1">
    <name>p92-9000</name>
</geneLocation>